<evidence type="ECO:0000256" key="3">
    <source>
        <dbReference type="ARBA" id="ARBA00016219"/>
    </source>
</evidence>
<proteinExistence type="inferred from homology"/>
<dbReference type="PRINTS" id="PR00084">
    <property type="entry name" value="MTLDHDRGNASE"/>
</dbReference>
<evidence type="ECO:0000256" key="6">
    <source>
        <dbReference type="ARBA" id="ARBA00048615"/>
    </source>
</evidence>
<dbReference type="InterPro" id="IPR050988">
    <property type="entry name" value="Mannitol_DH/Oxidoreductase"/>
</dbReference>
<evidence type="ECO:0000256" key="1">
    <source>
        <dbReference type="ARBA" id="ARBA00006541"/>
    </source>
</evidence>
<dbReference type="InterPro" id="IPR013131">
    <property type="entry name" value="Mannitol_DH_N"/>
</dbReference>
<dbReference type="Gene3D" id="3.40.50.720">
    <property type="entry name" value="NAD(P)-binding Rossmann-like Domain"/>
    <property type="match status" value="1"/>
</dbReference>
<name>A0ABN6X9D8_9CELL</name>
<evidence type="ECO:0000313" key="11">
    <source>
        <dbReference type="Proteomes" id="UP001321475"/>
    </source>
</evidence>
<sequence>MTLPPTATAGTATAGTTTATTATATTAKPDATPLPALPRLDRTSALPDEVRRPVAAPSDTGVGIVHLGIGAFHRAHQAVCTQDAMDATVDLRWGILGVTQRSRTVVDQLRPQGGAYGVLTTGEQDSVRVIGAVVDAAHPATETRRVLDTIAAPTTHLVTLTVTEKGYSRGPDGGLDQALVGADLAALRDEETGRTAGADPVPSTSAVGLLVRGLAARRRAGGSPITVLTCDNMVDNGRVLAALVRDAVRHALPGDEGDALRAWLDTSVTFPCSMVDRIVPATTDEHRRRAEAVTGVRDDGLVVAEPFFQWVVEDSFAGPRPAWERGGATIVDDVAPYERAKLRMLNGTHSLIAYAGAVAGHVTIADAVRDPAIEKAARAYLFEDALPGVDVPGMDLPAYGEEILARFADPGTGHTTIQVAMDGSQKIPFRWAPVAADSLAAGRSADGVAAGLAAWVRFVVRAVQDDGLPLVDPRAQELRAAVAGASASAGAGGEVVEAEAARALLSLPGLLSEDVRDAMVERVAEQLAG</sequence>
<dbReference type="Pfam" id="PF08125">
    <property type="entry name" value="Mannitol_dh_C"/>
    <property type="match status" value="1"/>
</dbReference>
<protein>
    <recommendedName>
        <fullName evidence="3">Mannitol-1-phosphate 5-dehydrogenase</fullName>
        <ecNumber evidence="2">1.1.1.17</ecNumber>
    </recommendedName>
</protein>
<dbReference type="SUPFAM" id="SSF48179">
    <property type="entry name" value="6-phosphogluconate dehydrogenase C-terminal domain-like"/>
    <property type="match status" value="1"/>
</dbReference>
<dbReference type="Pfam" id="PF01232">
    <property type="entry name" value="Mannitol_dh"/>
    <property type="match status" value="1"/>
</dbReference>
<dbReference type="Proteomes" id="UP001321475">
    <property type="component" value="Chromosome"/>
</dbReference>
<feature type="compositionally biased region" description="Low complexity" evidence="7">
    <location>
        <begin position="1"/>
        <end position="38"/>
    </location>
</feature>
<feature type="domain" description="Mannitol dehydrogenase C-terminal" evidence="9">
    <location>
        <begin position="333"/>
        <end position="486"/>
    </location>
</feature>
<organism evidence="10 11">
    <name type="scientific">Paraoerskovia sediminicola</name>
    <dbReference type="NCBI Taxonomy" id="1138587"/>
    <lineage>
        <taxon>Bacteria</taxon>
        <taxon>Bacillati</taxon>
        <taxon>Actinomycetota</taxon>
        <taxon>Actinomycetes</taxon>
        <taxon>Micrococcales</taxon>
        <taxon>Cellulomonadaceae</taxon>
        <taxon>Paraoerskovia</taxon>
    </lineage>
</organism>
<dbReference type="PANTHER" id="PTHR43362:SF1">
    <property type="entry name" value="MANNITOL DEHYDROGENASE 2-RELATED"/>
    <property type="match status" value="1"/>
</dbReference>
<dbReference type="SUPFAM" id="SSF51735">
    <property type="entry name" value="NAD(P)-binding Rossmann-fold domains"/>
    <property type="match status" value="1"/>
</dbReference>
<dbReference type="EC" id="1.1.1.17" evidence="2"/>
<dbReference type="InterPro" id="IPR023027">
    <property type="entry name" value="Mannitol_DH_CS"/>
</dbReference>
<dbReference type="Gene3D" id="1.10.1040.10">
    <property type="entry name" value="N-(1-d-carboxylethyl)-l-norvaline Dehydrogenase, domain 2"/>
    <property type="match status" value="1"/>
</dbReference>
<reference evidence="11" key="1">
    <citation type="journal article" date="2019" name="Int. J. Syst. Evol. Microbiol.">
        <title>The Global Catalogue of Microorganisms (GCM) 10K type strain sequencing project: providing services to taxonomists for standard genome sequencing and annotation.</title>
        <authorList>
            <consortium name="The Broad Institute Genomics Platform"/>
            <consortium name="The Broad Institute Genome Sequencing Center for Infectious Disease"/>
            <person name="Wu L."/>
            <person name="Ma J."/>
        </authorList>
    </citation>
    <scope>NUCLEOTIDE SEQUENCE [LARGE SCALE GENOMIC DNA]</scope>
    <source>
        <strain evidence="11">NBRC 108565</strain>
    </source>
</reference>
<keyword evidence="5" id="KW-0520">NAD</keyword>
<dbReference type="InterPro" id="IPR013328">
    <property type="entry name" value="6PGD_dom2"/>
</dbReference>
<dbReference type="InterPro" id="IPR013118">
    <property type="entry name" value="Mannitol_DH_C"/>
</dbReference>
<evidence type="ECO:0000256" key="4">
    <source>
        <dbReference type="ARBA" id="ARBA00023002"/>
    </source>
</evidence>
<gene>
    <name evidence="10" type="ORF">GCM10025865_07130</name>
</gene>
<evidence type="ECO:0000313" key="10">
    <source>
        <dbReference type="EMBL" id="BDZ41414.1"/>
    </source>
</evidence>
<comment type="catalytic activity">
    <reaction evidence="6">
        <text>D-mannitol 1-phosphate + NAD(+) = beta-D-fructose 6-phosphate + NADH + H(+)</text>
        <dbReference type="Rhea" id="RHEA:19661"/>
        <dbReference type="ChEBI" id="CHEBI:15378"/>
        <dbReference type="ChEBI" id="CHEBI:57540"/>
        <dbReference type="ChEBI" id="CHEBI:57634"/>
        <dbReference type="ChEBI" id="CHEBI:57945"/>
        <dbReference type="ChEBI" id="CHEBI:61381"/>
        <dbReference type="EC" id="1.1.1.17"/>
    </reaction>
</comment>
<evidence type="ECO:0000256" key="7">
    <source>
        <dbReference type="SAM" id="MobiDB-lite"/>
    </source>
</evidence>
<feature type="region of interest" description="Disordered" evidence="7">
    <location>
        <begin position="1"/>
        <end position="56"/>
    </location>
</feature>
<accession>A0ABN6X9D8</accession>
<evidence type="ECO:0000259" key="9">
    <source>
        <dbReference type="Pfam" id="PF08125"/>
    </source>
</evidence>
<dbReference type="EMBL" id="AP027729">
    <property type="protein sequence ID" value="BDZ41414.1"/>
    <property type="molecule type" value="Genomic_DNA"/>
</dbReference>
<comment type="similarity">
    <text evidence="1">Belongs to the mannitol dehydrogenase family.</text>
</comment>
<dbReference type="RefSeq" id="WP_286218574.1">
    <property type="nucleotide sequence ID" value="NZ_AP027729.1"/>
</dbReference>
<dbReference type="InterPro" id="IPR000669">
    <property type="entry name" value="Mannitol_DH"/>
</dbReference>
<evidence type="ECO:0000256" key="5">
    <source>
        <dbReference type="ARBA" id="ARBA00023027"/>
    </source>
</evidence>
<evidence type="ECO:0000259" key="8">
    <source>
        <dbReference type="Pfam" id="PF01232"/>
    </source>
</evidence>
<keyword evidence="4" id="KW-0560">Oxidoreductase</keyword>
<dbReference type="InterPro" id="IPR008927">
    <property type="entry name" value="6-PGluconate_DH-like_C_sf"/>
</dbReference>
<dbReference type="InterPro" id="IPR036291">
    <property type="entry name" value="NAD(P)-bd_dom_sf"/>
</dbReference>
<keyword evidence="11" id="KW-1185">Reference proteome</keyword>
<evidence type="ECO:0000256" key="2">
    <source>
        <dbReference type="ARBA" id="ARBA00012939"/>
    </source>
</evidence>
<dbReference type="PROSITE" id="PS00974">
    <property type="entry name" value="MANNITOL_DHGENASE"/>
    <property type="match status" value="1"/>
</dbReference>
<dbReference type="PANTHER" id="PTHR43362">
    <property type="entry name" value="MANNITOL DEHYDROGENASE DSF1-RELATED"/>
    <property type="match status" value="1"/>
</dbReference>
<feature type="domain" description="Mannitol dehydrogenase N-terminal" evidence="8">
    <location>
        <begin position="63"/>
        <end position="324"/>
    </location>
</feature>